<dbReference type="InterPro" id="IPR046341">
    <property type="entry name" value="SET_dom_sf"/>
</dbReference>
<dbReference type="SUPFAM" id="SSF82199">
    <property type="entry name" value="SET domain"/>
    <property type="match status" value="1"/>
</dbReference>
<dbReference type="GO" id="GO:0008270">
    <property type="term" value="F:zinc ion binding"/>
    <property type="evidence" value="ECO:0007669"/>
    <property type="project" value="UniProtKB-KW"/>
</dbReference>
<dbReference type="InterPro" id="IPR002893">
    <property type="entry name" value="Znf_MYND"/>
</dbReference>
<sequence length="264" mass="28661">MGKASKAKTAAAAKNVTKPASEKKENPESDSISISKDDSNKNNFKCGVHDCPVPAVSRCGGCQKVGYCSKEHQKLHWKDHKGDCCGWKVSENKRLGRFLIAVRDVKPGEIIMQEKPLIITPPKITLPVCLGCYSEFKPDGVVTDDGKGVKPHACQNGCGFPMCKSPLCCNSQDHKAECALAKSRGKVTIKYADGEHPLYQLIGILRALGLKDKNPDVFEKLVNLEANVEKREEFVKAMEAEEGGGGDLVAVPRVTAPNSSRQQV</sequence>
<keyword evidence="3" id="KW-0862">Zinc</keyword>
<organism evidence="7 8">
    <name type="scientific">Folsomia candida</name>
    <name type="common">Springtail</name>
    <dbReference type="NCBI Taxonomy" id="158441"/>
    <lineage>
        <taxon>Eukaryota</taxon>
        <taxon>Metazoa</taxon>
        <taxon>Ecdysozoa</taxon>
        <taxon>Arthropoda</taxon>
        <taxon>Hexapoda</taxon>
        <taxon>Collembola</taxon>
        <taxon>Entomobryomorpha</taxon>
        <taxon>Isotomoidea</taxon>
        <taxon>Isotomidae</taxon>
        <taxon>Proisotominae</taxon>
        <taxon>Folsomia</taxon>
    </lineage>
</organism>
<dbReference type="OMA" id="VYEDTHI"/>
<feature type="compositionally biased region" description="Low complexity" evidence="5">
    <location>
        <begin position="1"/>
        <end position="19"/>
    </location>
</feature>
<dbReference type="EMBL" id="LNIX01000002">
    <property type="protein sequence ID" value="OXA59806.1"/>
    <property type="molecule type" value="Genomic_DNA"/>
</dbReference>
<feature type="region of interest" description="Disordered" evidence="5">
    <location>
        <begin position="245"/>
        <end position="264"/>
    </location>
</feature>
<dbReference type="STRING" id="158441.A0A226ET77"/>
<accession>A0A226ET77</accession>
<proteinExistence type="predicted"/>
<evidence type="ECO:0000256" key="5">
    <source>
        <dbReference type="SAM" id="MobiDB-lite"/>
    </source>
</evidence>
<evidence type="ECO:0000313" key="7">
    <source>
        <dbReference type="EMBL" id="OXA59806.1"/>
    </source>
</evidence>
<evidence type="ECO:0000259" key="6">
    <source>
        <dbReference type="PROSITE" id="PS50865"/>
    </source>
</evidence>
<dbReference type="AlphaFoldDB" id="A0A226ET77"/>
<dbReference type="SUPFAM" id="SSF144232">
    <property type="entry name" value="HIT/MYND zinc finger-like"/>
    <property type="match status" value="1"/>
</dbReference>
<evidence type="ECO:0000256" key="3">
    <source>
        <dbReference type="ARBA" id="ARBA00022833"/>
    </source>
</evidence>
<keyword evidence="2 4" id="KW-0863">Zinc-finger</keyword>
<dbReference type="Pfam" id="PF01753">
    <property type="entry name" value="zf-MYND"/>
    <property type="match status" value="1"/>
</dbReference>
<keyword evidence="8" id="KW-1185">Reference proteome</keyword>
<dbReference type="Gene3D" id="6.10.140.2220">
    <property type="match status" value="1"/>
</dbReference>
<dbReference type="InterPro" id="IPR053010">
    <property type="entry name" value="SET_SmydA-8"/>
</dbReference>
<dbReference type="PANTHER" id="PTHR46455:SF1">
    <property type="entry name" value="SET AND MYND DOMAIN CONTAINING, ARTHROPOD-SPECIFIC, MEMBER 2"/>
    <property type="match status" value="1"/>
</dbReference>
<evidence type="ECO:0000256" key="2">
    <source>
        <dbReference type="ARBA" id="ARBA00022771"/>
    </source>
</evidence>
<dbReference type="OrthoDB" id="5952526at2759"/>
<evidence type="ECO:0000256" key="1">
    <source>
        <dbReference type="ARBA" id="ARBA00022723"/>
    </source>
</evidence>
<evidence type="ECO:0000256" key="4">
    <source>
        <dbReference type="PROSITE-ProRule" id="PRU00134"/>
    </source>
</evidence>
<name>A0A226ET77_FOLCA</name>
<gene>
    <name evidence="7" type="ORF">Fcan01_04019</name>
</gene>
<feature type="domain" description="MYND-type" evidence="6">
    <location>
        <begin position="43"/>
        <end position="84"/>
    </location>
</feature>
<keyword evidence="1" id="KW-0479">Metal-binding</keyword>
<feature type="region of interest" description="Disordered" evidence="5">
    <location>
        <begin position="1"/>
        <end position="36"/>
    </location>
</feature>
<reference evidence="7 8" key="1">
    <citation type="submission" date="2015-12" db="EMBL/GenBank/DDBJ databases">
        <title>The genome of Folsomia candida.</title>
        <authorList>
            <person name="Faddeeva A."/>
            <person name="Derks M.F."/>
            <person name="Anvar Y."/>
            <person name="Smit S."/>
            <person name="Van Straalen N."/>
            <person name="Roelofs D."/>
        </authorList>
    </citation>
    <scope>NUCLEOTIDE SEQUENCE [LARGE SCALE GENOMIC DNA]</scope>
    <source>
        <strain evidence="7 8">VU population</strain>
        <tissue evidence="7">Whole body</tissue>
    </source>
</reference>
<dbReference type="Proteomes" id="UP000198287">
    <property type="component" value="Unassembled WGS sequence"/>
</dbReference>
<protein>
    <submittedName>
        <fullName evidence="7">Protein msta, isoform A</fullName>
    </submittedName>
</protein>
<dbReference type="PANTHER" id="PTHR46455">
    <property type="entry name" value="SET AND MYND DOMAIN CONTAINING, ARTHROPOD-SPECIFIC, MEMBER 4, ISOFORM A"/>
    <property type="match status" value="1"/>
</dbReference>
<dbReference type="PROSITE" id="PS50865">
    <property type="entry name" value="ZF_MYND_2"/>
    <property type="match status" value="1"/>
</dbReference>
<evidence type="ECO:0000313" key="8">
    <source>
        <dbReference type="Proteomes" id="UP000198287"/>
    </source>
</evidence>
<comment type="caution">
    <text evidence="7">The sequence shown here is derived from an EMBL/GenBank/DDBJ whole genome shotgun (WGS) entry which is preliminary data.</text>
</comment>